<protein>
    <recommendedName>
        <fullName evidence="3">HEPN domain-containing protein</fullName>
    </recommendedName>
</protein>
<dbReference type="Proteomes" id="UP001267710">
    <property type="component" value="Unassembled WGS sequence"/>
</dbReference>
<keyword evidence="2" id="KW-1185">Reference proteome</keyword>
<organism evidence="1 2">
    <name type="scientific">Paracidovorax wautersii</name>
    <dbReference type="NCBI Taxonomy" id="1177982"/>
    <lineage>
        <taxon>Bacteria</taxon>
        <taxon>Pseudomonadati</taxon>
        <taxon>Pseudomonadota</taxon>
        <taxon>Betaproteobacteria</taxon>
        <taxon>Burkholderiales</taxon>
        <taxon>Comamonadaceae</taxon>
        <taxon>Paracidovorax</taxon>
    </lineage>
</organism>
<proteinExistence type="predicted"/>
<gene>
    <name evidence="1" type="ORF">QE399_000651</name>
</gene>
<accession>A0ABU1I6W9</accession>
<dbReference type="EMBL" id="JAVIZX010000001">
    <property type="protein sequence ID" value="MDR6212962.1"/>
    <property type="molecule type" value="Genomic_DNA"/>
</dbReference>
<evidence type="ECO:0000313" key="2">
    <source>
        <dbReference type="Proteomes" id="UP001267710"/>
    </source>
</evidence>
<evidence type="ECO:0008006" key="3">
    <source>
        <dbReference type="Google" id="ProtNLM"/>
    </source>
</evidence>
<name>A0ABU1I6W9_9BURK</name>
<dbReference type="RefSeq" id="WP_309826068.1">
    <property type="nucleotide sequence ID" value="NZ_JAVIZX010000001.1"/>
</dbReference>
<sequence>MTLDPWSANPVWQNFSSLVREAHSAEVAPTTMERSHHLTAALYFGIATLEAFLNRVMRAHLAASKSEHVILEVLRKGRFLAKLDKWPLEIIGIRPAFPQQQRDLIGLCNDVRGNLTHPKTLGYDIYKQLLTVRPDELVDAVATYIVTFHAAQRTRFPYWIFGWNYLNPSPRTHEIFLIHDQQFSFSLRALGFDVPASDAIRSEAWRDLYLKSLEGYIAIKNALDKTSGCEPKAIPFPHQPTLCRRWWMAEHHRSCGHVSKESIAAAKRLDNM</sequence>
<comment type="caution">
    <text evidence="1">The sequence shown here is derived from an EMBL/GenBank/DDBJ whole genome shotgun (WGS) entry which is preliminary data.</text>
</comment>
<reference evidence="1 2" key="1">
    <citation type="submission" date="2023-08" db="EMBL/GenBank/DDBJ databases">
        <title>Functional and genomic diversity of the sorghum phyllosphere microbiome.</title>
        <authorList>
            <person name="Shade A."/>
        </authorList>
    </citation>
    <scope>NUCLEOTIDE SEQUENCE [LARGE SCALE GENOMIC DNA]</scope>
    <source>
        <strain evidence="1 2">SORGH_AS_0335</strain>
    </source>
</reference>
<evidence type="ECO:0000313" key="1">
    <source>
        <dbReference type="EMBL" id="MDR6212962.1"/>
    </source>
</evidence>